<evidence type="ECO:0000256" key="1">
    <source>
        <dbReference type="SAM" id="Phobius"/>
    </source>
</evidence>
<dbReference type="InterPro" id="IPR028352">
    <property type="entry name" value="Surface_antig_SAG1"/>
</dbReference>
<reference evidence="3" key="1">
    <citation type="submission" date="2011-02" db="EMBL/GenBank/DDBJ databases">
        <authorList>
            <person name="Aslett M."/>
        </authorList>
    </citation>
    <scope>NUCLEOTIDE SEQUENCE</scope>
    <source>
        <strain evidence="3">Liverpool</strain>
    </source>
</reference>
<dbReference type="VEuPathDB" id="ToxoDB:NCLIV_002220"/>
<dbReference type="PRINTS" id="PR01801">
    <property type="entry name" value="SURFCEANTIGN"/>
</dbReference>
<accession>F0V7P4</accession>
<dbReference type="EMBL" id="FR823380">
    <property type="protein sequence ID" value="CBZ49735.1"/>
    <property type="molecule type" value="Genomic_DNA"/>
</dbReference>
<keyword evidence="1" id="KW-0472">Membrane</keyword>
<gene>
    <name evidence="4" type="ORF">BN1204_002220</name>
    <name evidence="3" type="ORF">NCLIV_002220</name>
</gene>
<dbReference type="SUPFAM" id="SSF74877">
    <property type="entry name" value="Major surface antigen p30, SAG1"/>
    <property type="match status" value="2"/>
</dbReference>
<evidence type="ECO:0000313" key="3">
    <source>
        <dbReference type="EMBL" id="CBZ49735.1"/>
    </source>
</evidence>
<keyword evidence="5" id="KW-1185">Reference proteome</keyword>
<reference evidence="4" key="4">
    <citation type="journal article" date="2015" name="PLoS ONE">
        <title>Comprehensive Evaluation of Toxoplasma gondii VEG and Neospora caninum LIV Genomes with Tachyzoite Stage Transcriptome and Proteome Defines Novel Transcript Features.</title>
        <authorList>
            <person name="Ramaprasad A."/>
            <person name="Mourier T."/>
            <person name="Naeem R."/>
            <person name="Malas T.B."/>
            <person name="Moussa E."/>
            <person name="Panigrahi A."/>
            <person name="Vermont S.J."/>
            <person name="Otto T.D."/>
            <person name="Wastling J."/>
            <person name="Pain A."/>
        </authorList>
    </citation>
    <scope>NUCLEOTIDE SEQUENCE</scope>
    <source>
        <strain evidence="4">Liverpool</strain>
    </source>
</reference>
<feature type="transmembrane region" description="Helical" evidence="1">
    <location>
        <begin position="21"/>
        <end position="39"/>
    </location>
</feature>
<keyword evidence="1" id="KW-1133">Transmembrane helix</keyword>
<sequence length="397" mass="41471">MGLGDRYSISLDRRRSYGFGSSCRATFGCLLLFFVVAGVDCGSMRRNGSAVVPTVGAASGQDSEPSTGENANNICQSESEGVTVCTCVESEGRGRQVSKVPGESPVSTLKEASLTFSGSTNKLTLICDGKHVPDYSKGKVCPADADMSKCRNDGSPAENQPVSLADLLSGENPASIHWINDTAPQGKKSYSLTIPGSNLPLSEKAFSVGCMKKTNSDASCKVTVNLVKLSQTTGNTVECAYGATSNASRQQVTLSPTQNTLTLICGNDSAILPTDYRTHFCSTGNAQESCAETYESIIPQYEDSWWTTSSPENGTYKLAIPSDMFPEEEKRIVVGCKYAQSKAGKAEGGGTSTSSICNVDVTISASTSAASGASVPSVKGMALSTAVVLGAGFLFLN</sequence>
<dbReference type="GO" id="GO:0016020">
    <property type="term" value="C:membrane"/>
    <property type="evidence" value="ECO:0007669"/>
    <property type="project" value="InterPro"/>
</dbReference>
<feature type="domain" description="SRS" evidence="2">
    <location>
        <begin position="235"/>
        <end position="363"/>
    </location>
</feature>
<feature type="domain" description="SRS" evidence="2">
    <location>
        <begin position="110"/>
        <end position="225"/>
    </location>
</feature>
<dbReference type="RefSeq" id="XP_003879770.1">
    <property type="nucleotide sequence ID" value="XM_003879721.1"/>
</dbReference>
<evidence type="ECO:0000313" key="4">
    <source>
        <dbReference type="EMBL" id="CEL64319.1"/>
    </source>
</evidence>
<organism evidence="3 5">
    <name type="scientific">Neospora caninum (strain Liverpool)</name>
    <dbReference type="NCBI Taxonomy" id="572307"/>
    <lineage>
        <taxon>Eukaryota</taxon>
        <taxon>Sar</taxon>
        <taxon>Alveolata</taxon>
        <taxon>Apicomplexa</taxon>
        <taxon>Conoidasida</taxon>
        <taxon>Coccidia</taxon>
        <taxon>Eucoccidiorida</taxon>
        <taxon>Eimeriorina</taxon>
        <taxon>Sarcocystidae</taxon>
        <taxon>Neospora</taxon>
    </lineage>
</organism>
<reference evidence="5" key="3">
    <citation type="journal article" date="2012" name="PLoS Pathog.">
        <title>Comparative genomics of the apicomplexan parasites Toxoplasma gondii and Neospora caninum: Coccidia differing in host range and transmission strategy.</title>
        <authorList>
            <person name="Reid A.J."/>
            <person name="Vermont S.J."/>
            <person name="Cotton J.A."/>
            <person name="Harris D."/>
            <person name="Hill-Cawthorne G.A."/>
            <person name="Konen-Waisman S."/>
            <person name="Latham S.M."/>
            <person name="Mourier T."/>
            <person name="Norton R."/>
            <person name="Quail M.A."/>
            <person name="Sanders M."/>
            <person name="Shanmugam D."/>
            <person name="Sohal A."/>
            <person name="Wasmuth J.D."/>
            <person name="Brunk B."/>
            <person name="Grigg M.E."/>
            <person name="Howard J.C."/>
            <person name="Parkinson J."/>
            <person name="Roos D.S."/>
            <person name="Trees A.J."/>
            <person name="Berriman M."/>
            <person name="Pain A."/>
            <person name="Wastling J.M."/>
        </authorList>
    </citation>
    <scope>NUCLEOTIDE SEQUENCE [LARGE SCALE GENOMIC DNA]</scope>
    <source>
        <strain evidence="5">Liverpool</strain>
    </source>
</reference>
<evidence type="ECO:0000259" key="2">
    <source>
        <dbReference type="Pfam" id="PF04092"/>
    </source>
</evidence>
<evidence type="ECO:0000313" key="5">
    <source>
        <dbReference type="Proteomes" id="UP000007494"/>
    </source>
</evidence>
<reference evidence="3" key="2">
    <citation type="submission" date="2011-03" db="EMBL/GenBank/DDBJ databases">
        <title>Comparative genomics and transcriptomics of Neospora caninum and Toxoplasma gondii.</title>
        <authorList>
            <person name="Reid A.J."/>
            <person name="Sohal A."/>
            <person name="Harris D."/>
            <person name="Quail M."/>
            <person name="Sanders M."/>
            <person name="Berriman M."/>
            <person name="Wastling J.M."/>
            <person name="Pain A."/>
        </authorList>
    </citation>
    <scope>NUCLEOTIDE SEQUENCE</scope>
    <source>
        <strain evidence="3">Liverpool</strain>
    </source>
</reference>
<proteinExistence type="predicted"/>
<dbReference type="OrthoDB" id="333141at2759"/>
<name>F0V7P4_NEOCL</name>
<dbReference type="eggNOG" id="ENOG502R0HQ">
    <property type="taxonomic scope" value="Eukaryota"/>
</dbReference>
<keyword evidence="1" id="KW-0812">Transmembrane</keyword>
<protein>
    <submittedName>
        <fullName evidence="3 4">Srs domain-containing protein</fullName>
    </submittedName>
</protein>
<dbReference type="Pfam" id="PF04092">
    <property type="entry name" value="SAG"/>
    <property type="match status" value="2"/>
</dbReference>
<dbReference type="AlphaFoldDB" id="F0V7P4"/>
<dbReference type="Gene3D" id="2.60.40.1320">
    <property type="entry name" value="SRS domain"/>
    <property type="match status" value="2"/>
</dbReference>
<dbReference type="InterPro" id="IPR036755">
    <property type="entry name" value="SRS_dom_sf"/>
</dbReference>
<dbReference type="GeneID" id="13440636"/>
<dbReference type="Proteomes" id="UP000007494">
    <property type="component" value="Chromosome Ia"/>
</dbReference>
<dbReference type="InterPro" id="IPR007226">
    <property type="entry name" value="SRS_dom"/>
</dbReference>
<dbReference type="InParanoid" id="F0V7P4"/>
<dbReference type="EMBL" id="LN714474">
    <property type="protein sequence ID" value="CEL64319.1"/>
    <property type="molecule type" value="Genomic_DNA"/>
</dbReference>